<accession>A0A0A1MUE2</accession>
<dbReference type="InterPro" id="IPR002818">
    <property type="entry name" value="DJ-1/PfpI"/>
</dbReference>
<dbReference type="GO" id="GO:0008233">
    <property type="term" value="F:peptidase activity"/>
    <property type="evidence" value="ECO:0007669"/>
    <property type="project" value="UniProtKB-KW"/>
</dbReference>
<dbReference type="STRING" id="545501.BN997_02417"/>
<sequence length="132" mass="15172">MVTVGGNTWNNDYKKLLHLIKTAFQNNIPVGAICGAVDYLAKNGFLNHYNHTGNSVDAWKGYENYHAKSSFFQQQAVTDKNLVTANGTAPIEFTHLILELIEFDTSENIKKMMYMYKHGFYKYCEKYGNPFR</sequence>
<dbReference type="SUPFAM" id="SSF52317">
    <property type="entry name" value="Class I glutamine amidotransferase-like"/>
    <property type="match status" value="1"/>
</dbReference>
<evidence type="ECO:0000313" key="2">
    <source>
        <dbReference type="EMBL" id="CEI82541.1"/>
    </source>
</evidence>
<gene>
    <name evidence="2" type="primary">ydeA</name>
    <name evidence="2" type="ORF">BN997_02417</name>
</gene>
<dbReference type="InterPro" id="IPR029062">
    <property type="entry name" value="Class_I_gatase-like"/>
</dbReference>
<reference evidence="2 3" key="1">
    <citation type="submission" date="2014-11" db="EMBL/GenBank/DDBJ databases">
        <authorList>
            <person name="Urmite Genomes Urmite Genomes"/>
        </authorList>
    </citation>
    <scope>NUCLEOTIDE SEQUENCE [LARGE SCALE GENOMIC DNA]</scope>
    <source>
        <strain evidence="2 3">Oc5</strain>
    </source>
</reference>
<proteinExistence type="predicted"/>
<name>A0A0A1MUE2_9BACI</name>
<evidence type="ECO:0000259" key="1">
    <source>
        <dbReference type="Pfam" id="PF01965"/>
    </source>
</evidence>
<keyword evidence="2" id="KW-0645">Protease</keyword>
<dbReference type="EMBL" id="CDGG01000001">
    <property type="protein sequence ID" value="CEI82541.1"/>
    <property type="molecule type" value="Genomic_DNA"/>
</dbReference>
<dbReference type="Pfam" id="PF01965">
    <property type="entry name" value="DJ-1_PfpI"/>
    <property type="match status" value="1"/>
</dbReference>
<evidence type="ECO:0000313" key="3">
    <source>
        <dbReference type="Proteomes" id="UP000040453"/>
    </source>
</evidence>
<organism evidence="2 3">
    <name type="scientific">Oceanobacillus oncorhynchi</name>
    <dbReference type="NCBI Taxonomy" id="545501"/>
    <lineage>
        <taxon>Bacteria</taxon>
        <taxon>Bacillati</taxon>
        <taxon>Bacillota</taxon>
        <taxon>Bacilli</taxon>
        <taxon>Bacillales</taxon>
        <taxon>Bacillaceae</taxon>
        <taxon>Oceanobacillus</taxon>
    </lineage>
</organism>
<dbReference type="AlphaFoldDB" id="A0A0A1MUE2"/>
<keyword evidence="2" id="KW-0378">Hydrolase</keyword>
<feature type="domain" description="DJ-1/PfpI" evidence="1">
    <location>
        <begin position="2"/>
        <end position="99"/>
    </location>
</feature>
<dbReference type="Proteomes" id="UP000040453">
    <property type="component" value="Unassembled WGS sequence"/>
</dbReference>
<keyword evidence="3" id="KW-1185">Reference proteome</keyword>
<dbReference type="Gene3D" id="3.40.50.880">
    <property type="match status" value="1"/>
</dbReference>
<dbReference type="GO" id="GO:0006508">
    <property type="term" value="P:proteolysis"/>
    <property type="evidence" value="ECO:0007669"/>
    <property type="project" value="UniProtKB-KW"/>
</dbReference>
<protein>
    <submittedName>
        <fullName evidence="2">Putative protease YdeA</fullName>
    </submittedName>
</protein>